<evidence type="ECO:0000313" key="2">
    <source>
        <dbReference type="EMBL" id="TRY17252.1"/>
    </source>
</evidence>
<dbReference type="OrthoDB" id="3731204at2"/>
<keyword evidence="1" id="KW-0472">Membrane</keyword>
<protein>
    <submittedName>
        <fullName evidence="2">Pilus assembly protein</fullName>
    </submittedName>
</protein>
<organism evidence="2 3">
    <name type="scientific">Tessaracoccus rhinocerotis</name>
    <dbReference type="NCBI Taxonomy" id="1689449"/>
    <lineage>
        <taxon>Bacteria</taxon>
        <taxon>Bacillati</taxon>
        <taxon>Actinomycetota</taxon>
        <taxon>Actinomycetes</taxon>
        <taxon>Propionibacteriales</taxon>
        <taxon>Propionibacteriaceae</taxon>
        <taxon>Tessaracoccus</taxon>
    </lineage>
</organism>
<name>A0A553JXU2_9ACTN</name>
<sequence>MRRRDQRGMAVSIEAAVVIPALILFVGLVVILARDALAQQAVGAAAAQAARSASIERTVGEARAAAAATAEAALRDGNIECSQRAVTLDARALAAPLGAAARVSVTVTCTVAHDFGFPGFPSEHTIVQTRESPVDTYRGR</sequence>
<dbReference type="EMBL" id="VKKG01000005">
    <property type="protein sequence ID" value="TRY17252.1"/>
    <property type="molecule type" value="Genomic_DNA"/>
</dbReference>
<reference evidence="2 3" key="1">
    <citation type="submission" date="2019-07" db="EMBL/GenBank/DDBJ databases">
        <authorList>
            <person name="Zhou L.-Y."/>
        </authorList>
    </citation>
    <scope>NUCLEOTIDE SEQUENCE [LARGE SCALE GENOMIC DNA]</scope>
    <source>
        <strain evidence="2 3">YIM 101269</strain>
    </source>
</reference>
<evidence type="ECO:0000256" key="1">
    <source>
        <dbReference type="SAM" id="Phobius"/>
    </source>
</evidence>
<keyword evidence="3" id="KW-1185">Reference proteome</keyword>
<accession>A0A553JXU2</accession>
<feature type="transmembrane region" description="Helical" evidence="1">
    <location>
        <begin position="12"/>
        <end position="33"/>
    </location>
</feature>
<keyword evidence="1" id="KW-0812">Transmembrane</keyword>
<comment type="caution">
    <text evidence="2">The sequence shown here is derived from an EMBL/GenBank/DDBJ whole genome shotgun (WGS) entry which is preliminary data.</text>
</comment>
<dbReference type="AlphaFoldDB" id="A0A553JXU2"/>
<dbReference type="Proteomes" id="UP000317638">
    <property type="component" value="Unassembled WGS sequence"/>
</dbReference>
<gene>
    <name evidence="2" type="ORF">FOJ82_11875</name>
</gene>
<keyword evidence="1" id="KW-1133">Transmembrane helix</keyword>
<dbReference type="RefSeq" id="WP_143938716.1">
    <property type="nucleotide sequence ID" value="NZ_VKKG01000005.1"/>
</dbReference>
<proteinExistence type="predicted"/>
<evidence type="ECO:0000313" key="3">
    <source>
        <dbReference type="Proteomes" id="UP000317638"/>
    </source>
</evidence>